<organism evidence="1">
    <name type="scientific">Triticum aestivum</name>
    <name type="common">Wheat</name>
    <dbReference type="NCBI Taxonomy" id="4565"/>
    <lineage>
        <taxon>Eukaryota</taxon>
        <taxon>Viridiplantae</taxon>
        <taxon>Streptophyta</taxon>
        <taxon>Embryophyta</taxon>
        <taxon>Tracheophyta</taxon>
        <taxon>Spermatophyta</taxon>
        <taxon>Magnoliopsida</taxon>
        <taxon>Liliopsida</taxon>
        <taxon>Poales</taxon>
        <taxon>Poaceae</taxon>
        <taxon>BOP clade</taxon>
        <taxon>Pooideae</taxon>
        <taxon>Triticodae</taxon>
        <taxon>Triticeae</taxon>
        <taxon>Triticinae</taxon>
        <taxon>Triticum</taxon>
    </lineage>
</organism>
<dbReference type="Gramene" id="TraesCS1B03G0466100.1">
    <property type="protein sequence ID" value="TraesCS1B03G0466100.1.CDS1"/>
    <property type="gene ID" value="TraesCS1B03G0466100"/>
</dbReference>
<accession>A0A3B5YW77</accession>
<reference evidence="1" key="1">
    <citation type="submission" date="2018-08" db="EMBL/GenBank/DDBJ databases">
        <authorList>
            <person name="Rossello M."/>
        </authorList>
    </citation>
    <scope>NUCLEOTIDE SEQUENCE [LARGE SCALE GENOMIC DNA]</scope>
    <source>
        <strain evidence="1">cv. Chinese Spring</strain>
    </source>
</reference>
<keyword evidence="2" id="KW-1185">Reference proteome</keyword>
<dbReference type="Gramene" id="TraesCS1B02G160600.1">
    <property type="protein sequence ID" value="TraesCS1B02G160600.1.cds1"/>
    <property type="gene ID" value="TraesCS1B02G160600"/>
</dbReference>
<reference evidence="1" key="2">
    <citation type="submission" date="2018-10" db="UniProtKB">
        <authorList>
            <consortium name="EnsemblPlants"/>
        </authorList>
    </citation>
    <scope>IDENTIFICATION</scope>
</reference>
<protein>
    <submittedName>
        <fullName evidence="1">Uncharacterized protein</fullName>
    </submittedName>
</protein>
<proteinExistence type="predicted"/>
<dbReference type="EnsemblPlants" id="TraesCS1B02G160600.1">
    <property type="protein sequence ID" value="TraesCS1B02G160600.1.cds1"/>
    <property type="gene ID" value="TraesCS1B02G160600"/>
</dbReference>
<evidence type="ECO:0000313" key="1">
    <source>
        <dbReference type="EnsemblPlants" id="TraesCS1B02G160600.1.cds1"/>
    </source>
</evidence>
<evidence type="ECO:0000313" key="2">
    <source>
        <dbReference type="Proteomes" id="UP000019116"/>
    </source>
</evidence>
<dbReference type="Proteomes" id="UP000019116">
    <property type="component" value="Chromosome 1B"/>
</dbReference>
<name>A0A3B5YW77_WHEAT</name>
<dbReference type="STRING" id="4565.A0A3B5YW77"/>
<dbReference type="Gramene" id="TraesJAG1B03G00268150.1">
    <property type="protein sequence ID" value="TraesJAG1B03G00268150.1.CDS1"/>
    <property type="gene ID" value="TraesJAG1B03G00268150"/>
</dbReference>
<dbReference type="AlphaFoldDB" id="A0A3B5YW77"/>
<dbReference type="OrthoDB" id="680200at2759"/>
<sequence length="116" mass="12649">MLWNYVCTRGGEGGGCAVCEVLALSKASNPKLVFLCETRQALDKVEKLRWILGVKGFNARSSDERSGGLALFSDESLLVTVLDACNKYIDVNILDGGSSISWRGTFVYGEPRVENI</sequence>